<dbReference type="RefSeq" id="WP_407940204.1">
    <property type="nucleotide sequence ID" value="NZ_LT629799.1"/>
</dbReference>
<feature type="region of interest" description="Disordered" evidence="4">
    <location>
        <begin position="1"/>
        <end position="29"/>
    </location>
</feature>
<evidence type="ECO:0000313" key="7">
    <source>
        <dbReference type="Proteomes" id="UP000198825"/>
    </source>
</evidence>
<keyword evidence="3 6" id="KW-0456">Lyase</keyword>
<evidence type="ECO:0000256" key="4">
    <source>
        <dbReference type="SAM" id="MobiDB-lite"/>
    </source>
</evidence>
<keyword evidence="7" id="KW-1185">Reference proteome</keyword>
<sequence>MSAPDDAAPTLRPAPAKRTGPRIKRSDVEDARRRIAGHIRTTPVMKLDQQLVEHGYVKLEMFQHTGTFKARGAFNRILRAHEDGQLDPAVGIVVASGGNAGLANAYAAAKLGVPATVYVPETAPPVKVARLQRYGARVVQTGTDYATAYDAAQQETARTGALYCHAYDQPDIAAGAGTLALELGDQIDGPIDTVVVAVGGGGLMAGVATALDGTARVVGVEPEGAAALRAALDNNTPTDVTISSVAGDSLGARRLGDIAFETTTRTPIRSIVVTDDAITAARSLLWDQYRLVVEHGAATALAALTSGAYQPHPDENVVIVLCGANTNLNDL</sequence>
<dbReference type="PANTHER" id="PTHR48078">
    <property type="entry name" value="THREONINE DEHYDRATASE, MITOCHONDRIAL-RELATED"/>
    <property type="match status" value="1"/>
</dbReference>
<dbReference type="NCBIfam" id="NF006094">
    <property type="entry name" value="PRK08246.1"/>
    <property type="match status" value="1"/>
</dbReference>
<dbReference type="Proteomes" id="UP000198825">
    <property type="component" value="Chromosome I"/>
</dbReference>
<organism evidence="6 7">
    <name type="scientific">Microlunatus sagamiharensis</name>
    <dbReference type="NCBI Taxonomy" id="546874"/>
    <lineage>
        <taxon>Bacteria</taxon>
        <taxon>Bacillati</taxon>
        <taxon>Actinomycetota</taxon>
        <taxon>Actinomycetes</taxon>
        <taxon>Propionibacteriales</taxon>
        <taxon>Propionibacteriaceae</taxon>
        <taxon>Microlunatus</taxon>
    </lineage>
</organism>
<evidence type="ECO:0000313" key="6">
    <source>
        <dbReference type="EMBL" id="SDU99470.1"/>
    </source>
</evidence>
<evidence type="ECO:0000256" key="2">
    <source>
        <dbReference type="ARBA" id="ARBA00022898"/>
    </source>
</evidence>
<dbReference type="AlphaFoldDB" id="A0A1H2N202"/>
<evidence type="ECO:0000259" key="5">
    <source>
        <dbReference type="Pfam" id="PF00291"/>
    </source>
</evidence>
<feature type="domain" description="Tryptophan synthase beta chain-like PALP" evidence="5">
    <location>
        <begin position="36"/>
        <end position="323"/>
    </location>
</feature>
<dbReference type="GO" id="GO:0006565">
    <property type="term" value="P:L-serine catabolic process"/>
    <property type="evidence" value="ECO:0007669"/>
    <property type="project" value="TreeGrafter"/>
</dbReference>
<accession>A0A1H2N202</accession>
<evidence type="ECO:0000256" key="1">
    <source>
        <dbReference type="ARBA" id="ARBA00001933"/>
    </source>
</evidence>
<dbReference type="InterPro" id="IPR050147">
    <property type="entry name" value="Ser/Thr_Dehydratase"/>
</dbReference>
<reference evidence="7" key="1">
    <citation type="submission" date="2016-10" db="EMBL/GenBank/DDBJ databases">
        <authorList>
            <person name="Varghese N."/>
            <person name="Submissions S."/>
        </authorList>
    </citation>
    <scope>NUCLEOTIDE SEQUENCE [LARGE SCALE GENOMIC DNA]</scope>
    <source>
        <strain evidence="7">DSM 21743</strain>
    </source>
</reference>
<gene>
    <name evidence="6" type="ORF">SAMN04488544_3163</name>
</gene>
<dbReference type="GO" id="GO:0004794">
    <property type="term" value="F:threonine deaminase activity"/>
    <property type="evidence" value="ECO:0007669"/>
    <property type="project" value="TreeGrafter"/>
</dbReference>
<dbReference type="GO" id="GO:0009097">
    <property type="term" value="P:isoleucine biosynthetic process"/>
    <property type="evidence" value="ECO:0007669"/>
    <property type="project" value="TreeGrafter"/>
</dbReference>
<name>A0A1H2N202_9ACTN</name>
<dbReference type="SUPFAM" id="SSF53686">
    <property type="entry name" value="Tryptophan synthase beta subunit-like PLP-dependent enzymes"/>
    <property type="match status" value="1"/>
</dbReference>
<dbReference type="Gene3D" id="3.40.50.1100">
    <property type="match status" value="2"/>
</dbReference>
<dbReference type="PANTHER" id="PTHR48078:SF6">
    <property type="entry name" value="L-THREONINE DEHYDRATASE CATABOLIC TDCB"/>
    <property type="match status" value="1"/>
</dbReference>
<comment type="cofactor">
    <cofactor evidence="1">
        <name>pyridoxal 5'-phosphate</name>
        <dbReference type="ChEBI" id="CHEBI:597326"/>
    </cofactor>
</comment>
<keyword evidence="2" id="KW-0663">Pyridoxal phosphate</keyword>
<protein>
    <submittedName>
        <fullName evidence="6">L-threonine ammonia-lyase</fullName>
    </submittedName>
</protein>
<dbReference type="EMBL" id="LT629799">
    <property type="protein sequence ID" value="SDU99470.1"/>
    <property type="molecule type" value="Genomic_DNA"/>
</dbReference>
<proteinExistence type="predicted"/>
<evidence type="ECO:0000256" key="3">
    <source>
        <dbReference type="ARBA" id="ARBA00023239"/>
    </source>
</evidence>
<dbReference type="GO" id="GO:0006567">
    <property type="term" value="P:L-threonine catabolic process"/>
    <property type="evidence" value="ECO:0007669"/>
    <property type="project" value="TreeGrafter"/>
</dbReference>
<dbReference type="Pfam" id="PF00291">
    <property type="entry name" value="PALP"/>
    <property type="match status" value="1"/>
</dbReference>
<dbReference type="InterPro" id="IPR001926">
    <property type="entry name" value="TrpB-like_PALP"/>
</dbReference>
<dbReference type="STRING" id="546874.SAMN04488544_3163"/>
<dbReference type="InterPro" id="IPR036052">
    <property type="entry name" value="TrpB-like_PALP_sf"/>
</dbReference>
<dbReference type="GO" id="GO:0003941">
    <property type="term" value="F:L-serine ammonia-lyase activity"/>
    <property type="evidence" value="ECO:0007669"/>
    <property type="project" value="TreeGrafter"/>
</dbReference>